<feature type="chain" id="PRO_5046176559" description="Secreted protein" evidence="1">
    <location>
        <begin position="21"/>
        <end position="90"/>
    </location>
</feature>
<protein>
    <recommendedName>
        <fullName evidence="4">Secreted protein</fullName>
    </recommendedName>
</protein>
<sequence>MKKNIIFLLLLCFSLKPFDCKSPCLTRLCCAVLCHNYTLKNTTLESNANFQGSPFPPGIANWMIVSHELEHTVFGGKEKKKKSLVESIER</sequence>
<name>A0A8C0EFP0_BUBBB</name>
<dbReference type="AlphaFoldDB" id="A0A8C0EFP0"/>
<feature type="signal peptide" evidence="1">
    <location>
        <begin position="1"/>
        <end position="20"/>
    </location>
</feature>
<evidence type="ECO:0000313" key="2">
    <source>
        <dbReference type="Ensembl" id="ENSBOBP00000002245.1"/>
    </source>
</evidence>
<dbReference type="Proteomes" id="UP000694567">
    <property type="component" value="Unplaced"/>
</dbReference>
<reference evidence="2" key="1">
    <citation type="submission" date="2025-08" db="UniProtKB">
        <authorList>
            <consortium name="Ensembl"/>
        </authorList>
    </citation>
    <scope>IDENTIFICATION</scope>
</reference>
<proteinExistence type="predicted"/>
<keyword evidence="1" id="KW-0732">Signal</keyword>
<dbReference type="Ensembl" id="ENSBOBT00000002285.1">
    <property type="protein sequence ID" value="ENSBOBP00000002245.1"/>
    <property type="gene ID" value="ENSBOBG00000001565.1"/>
</dbReference>
<accession>A0A8C0EFP0</accession>
<evidence type="ECO:0000313" key="3">
    <source>
        <dbReference type="Proteomes" id="UP000694567"/>
    </source>
</evidence>
<keyword evidence="3" id="KW-1185">Reference proteome</keyword>
<organism evidence="2 3">
    <name type="scientific">Bubo bubo</name>
    <name type="common">Eurasian eagle-owl</name>
    <name type="synonym">Strix bubo</name>
    <dbReference type="NCBI Taxonomy" id="30461"/>
    <lineage>
        <taxon>Eukaryota</taxon>
        <taxon>Metazoa</taxon>
        <taxon>Chordata</taxon>
        <taxon>Craniata</taxon>
        <taxon>Vertebrata</taxon>
        <taxon>Euteleostomi</taxon>
        <taxon>Archelosauria</taxon>
        <taxon>Archosauria</taxon>
        <taxon>Dinosauria</taxon>
        <taxon>Saurischia</taxon>
        <taxon>Theropoda</taxon>
        <taxon>Coelurosauria</taxon>
        <taxon>Aves</taxon>
        <taxon>Neognathae</taxon>
        <taxon>Neoaves</taxon>
        <taxon>Telluraves</taxon>
        <taxon>Strigiformes</taxon>
        <taxon>Strigidae</taxon>
        <taxon>Bubo</taxon>
    </lineage>
</organism>
<evidence type="ECO:0008006" key="4">
    <source>
        <dbReference type="Google" id="ProtNLM"/>
    </source>
</evidence>
<reference evidence="2" key="2">
    <citation type="submission" date="2025-09" db="UniProtKB">
        <authorList>
            <consortium name="Ensembl"/>
        </authorList>
    </citation>
    <scope>IDENTIFICATION</scope>
</reference>
<evidence type="ECO:0000256" key="1">
    <source>
        <dbReference type="SAM" id="SignalP"/>
    </source>
</evidence>